<feature type="transmembrane region" description="Helical" evidence="9">
    <location>
        <begin position="312"/>
        <end position="334"/>
    </location>
</feature>
<evidence type="ECO:0000256" key="7">
    <source>
        <dbReference type="ARBA" id="ARBA00049119"/>
    </source>
</evidence>
<sequence>MGGFQIVEDRPTPKAVYNARIYTLALVCCTFGLAQKYPLKHELTPPPAFGALTFGYDGAFVGTTIARKSFQDAHGITQMSADRKRQTISNLTSVYLSGAFFGALFAWPAMETLGRRFPLQVAAVVFNVGAILMFASDHSLAMQYAGRVITGLAVGCFTAVIPTFISELSPPAIRGQLTGFFEIMYQAGALVGFWINFGINTHMDVTSTKSWKIPMAIQLIPGGLLGIGTFFLKESPAFLLRKGRDEEALAILTWIRKLPSDSQYIQEEVGMVRSVMREEATLGGGKGQGGIMGYLRGAFGEIIHVKSTRHRIIVTFFMFLFQNFSGAVVINYYSPTIFKSIGISNVALYTGIYGLIKAVGSFIFFLFIVDRSGRRKPWLISAAACTLCLIYLGVFVKIAHPTDGVPLSKSSKAGANAAIFFIMTYSMFWSFGGNGLPWIVSSEIFPIRLRSLTGSFAAMCQWLASFASTMAALDLQLKLKWGLFIFFAGCCFATFVFTYFWVPDTKGIPIECMDALFAGPSRHMQFRQKKVFPPDGIPPYPDRALNSLSYASSLQKQHTEVSEHESKVGAEIA</sequence>
<dbReference type="NCBIfam" id="TIGR00879">
    <property type="entry name" value="SP"/>
    <property type="match status" value="1"/>
</dbReference>
<dbReference type="Pfam" id="PF00083">
    <property type="entry name" value="Sugar_tr"/>
    <property type="match status" value="1"/>
</dbReference>
<comment type="subcellular location">
    <subcellularLocation>
        <location evidence="1">Membrane</location>
        <topology evidence="1">Multi-pass membrane protein</topology>
    </subcellularLocation>
</comment>
<feature type="transmembrane region" description="Helical" evidence="9">
    <location>
        <begin position="21"/>
        <end position="39"/>
    </location>
</feature>
<comment type="catalytic activity">
    <reaction evidence="7">
        <text>myo-inositol(out) + H(+)(out) = myo-inositol(in) + H(+)(in)</text>
        <dbReference type="Rhea" id="RHEA:60364"/>
        <dbReference type="ChEBI" id="CHEBI:15378"/>
        <dbReference type="ChEBI" id="CHEBI:17268"/>
    </reaction>
</comment>
<feature type="transmembrane region" description="Helical" evidence="9">
    <location>
        <begin position="148"/>
        <end position="165"/>
    </location>
</feature>
<dbReference type="Proteomes" id="UP000827549">
    <property type="component" value="Chromosome 4"/>
</dbReference>
<dbReference type="PRINTS" id="PR00171">
    <property type="entry name" value="SUGRTRNSPORT"/>
</dbReference>
<evidence type="ECO:0000256" key="4">
    <source>
        <dbReference type="ARBA" id="ARBA00022692"/>
    </source>
</evidence>
<feature type="transmembrane region" description="Helical" evidence="9">
    <location>
        <begin position="119"/>
        <end position="136"/>
    </location>
</feature>
<dbReference type="InterPro" id="IPR003663">
    <property type="entry name" value="Sugar/inositol_transpt"/>
</dbReference>
<name>A0AAF1BLP3_9TREE</name>
<proteinExistence type="inferred from homology"/>
<protein>
    <submittedName>
        <fullName evidence="11">Quinate permease</fullName>
    </submittedName>
</protein>
<feature type="transmembrane region" description="Helical" evidence="9">
    <location>
        <begin position="346"/>
        <end position="369"/>
    </location>
</feature>
<feature type="transmembrane region" description="Helical" evidence="9">
    <location>
        <begin position="378"/>
        <end position="398"/>
    </location>
</feature>
<dbReference type="GO" id="GO:0005351">
    <property type="term" value="F:carbohydrate:proton symporter activity"/>
    <property type="evidence" value="ECO:0007669"/>
    <property type="project" value="TreeGrafter"/>
</dbReference>
<keyword evidence="5 9" id="KW-1133">Transmembrane helix</keyword>
<accession>A0AAF1BLP3</accession>
<evidence type="ECO:0000256" key="9">
    <source>
        <dbReference type="SAM" id="Phobius"/>
    </source>
</evidence>
<reference evidence="11" key="1">
    <citation type="submission" date="2023-10" db="EMBL/GenBank/DDBJ databases">
        <authorList>
            <person name="Noh H."/>
        </authorList>
    </citation>
    <scope>NUCLEOTIDE SEQUENCE</scope>
    <source>
        <strain evidence="11">DUCC4014</strain>
    </source>
</reference>
<keyword evidence="4 9" id="KW-0812">Transmembrane</keyword>
<dbReference type="PROSITE" id="PS50850">
    <property type="entry name" value="MFS"/>
    <property type="match status" value="1"/>
</dbReference>
<comment type="similarity">
    <text evidence="2 8">Belongs to the major facilitator superfamily. Sugar transporter (TC 2.A.1.1) family.</text>
</comment>
<dbReference type="EMBL" id="CP086717">
    <property type="protein sequence ID" value="WOO82440.1"/>
    <property type="molecule type" value="Genomic_DNA"/>
</dbReference>
<feature type="transmembrane region" description="Helical" evidence="9">
    <location>
        <begin position="452"/>
        <end position="473"/>
    </location>
</feature>
<evidence type="ECO:0000256" key="3">
    <source>
        <dbReference type="ARBA" id="ARBA00022448"/>
    </source>
</evidence>
<evidence type="ECO:0000256" key="1">
    <source>
        <dbReference type="ARBA" id="ARBA00004141"/>
    </source>
</evidence>
<feature type="domain" description="Major facilitator superfamily (MFS) profile" evidence="10">
    <location>
        <begin position="43"/>
        <end position="506"/>
    </location>
</feature>
<dbReference type="AlphaFoldDB" id="A0AAF1BLP3"/>
<feature type="transmembrane region" description="Helical" evidence="9">
    <location>
        <begin position="479"/>
        <end position="502"/>
    </location>
</feature>
<evidence type="ECO:0000313" key="12">
    <source>
        <dbReference type="Proteomes" id="UP000827549"/>
    </source>
</evidence>
<keyword evidence="6 9" id="KW-0472">Membrane</keyword>
<dbReference type="InterPro" id="IPR020846">
    <property type="entry name" value="MFS_dom"/>
</dbReference>
<organism evidence="11 12">
    <name type="scientific">Vanrija pseudolonga</name>
    <dbReference type="NCBI Taxonomy" id="143232"/>
    <lineage>
        <taxon>Eukaryota</taxon>
        <taxon>Fungi</taxon>
        <taxon>Dikarya</taxon>
        <taxon>Basidiomycota</taxon>
        <taxon>Agaricomycotina</taxon>
        <taxon>Tremellomycetes</taxon>
        <taxon>Trichosporonales</taxon>
        <taxon>Trichosporonaceae</taxon>
        <taxon>Vanrija</taxon>
    </lineage>
</organism>
<dbReference type="InterPro" id="IPR005828">
    <property type="entry name" value="MFS_sugar_transport-like"/>
</dbReference>
<evidence type="ECO:0000256" key="5">
    <source>
        <dbReference type="ARBA" id="ARBA00022989"/>
    </source>
</evidence>
<dbReference type="InterPro" id="IPR005829">
    <property type="entry name" value="Sugar_transporter_CS"/>
</dbReference>
<dbReference type="PROSITE" id="PS00217">
    <property type="entry name" value="SUGAR_TRANSPORT_2"/>
    <property type="match status" value="1"/>
</dbReference>
<feature type="transmembrane region" description="Helical" evidence="9">
    <location>
        <begin position="88"/>
        <end position="107"/>
    </location>
</feature>
<dbReference type="Gene3D" id="1.20.1250.20">
    <property type="entry name" value="MFS general substrate transporter like domains"/>
    <property type="match status" value="1"/>
</dbReference>
<gene>
    <name evidence="11" type="primary">qutD_0</name>
    <name evidence="11" type="ORF">LOC62_04G005929</name>
</gene>
<dbReference type="GeneID" id="87809156"/>
<dbReference type="GO" id="GO:0016020">
    <property type="term" value="C:membrane"/>
    <property type="evidence" value="ECO:0007669"/>
    <property type="project" value="UniProtKB-SubCell"/>
</dbReference>
<feature type="transmembrane region" description="Helical" evidence="9">
    <location>
        <begin position="418"/>
        <end position="440"/>
    </location>
</feature>
<dbReference type="PANTHER" id="PTHR48022">
    <property type="entry name" value="PLASTIDIC GLUCOSE TRANSPORTER 4"/>
    <property type="match status" value="1"/>
</dbReference>
<keyword evidence="3 8" id="KW-0813">Transport</keyword>
<dbReference type="RefSeq" id="XP_062628472.1">
    <property type="nucleotide sequence ID" value="XM_062772488.1"/>
</dbReference>
<evidence type="ECO:0000256" key="2">
    <source>
        <dbReference type="ARBA" id="ARBA00010992"/>
    </source>
</evidence>
<evidence type="ECO:0000313" key="11">
    <source>
        <dbReference type="EMBL" id="WOO82440.1"/>
    </source>
</evidence>
<dbReference type="PANTHER" id="PTHR48022:SF60">
    <property type="entry name" value="MAJOR FACILITATOR SUPERFAMILY (MFS) PROFILE DOMAIN-CONTAINING PROTEIN"/>
    <property type="match status" value="1"/>
</dbReference>
<dbReference type="InterPro" id="IPR036259">
    <property type="entry name" value="MFS_trans_sf"/>
</dbReference>
<dbReference type="SUPFAM" id="SSF103473">
    <property type="entry name" value="MFS general substrate transporter"/>
    <property type="match status" value="1"/>
</dbReference>
<feature type="transmembrane region" description="Helical" evidence="9">
    <location>
        <begin position="177"/>
        <end position="195"/>
    </location>
</feature>
<evidence type="ECO:0000259" key="10">
    <source>
        <dbReference type="PROSITE" id="PS50850"/>
    </source>
</evidence>
<evidence type="ECO:0000256" key="6">
    <source>
        <dbReference type="ARBA" id="ARBA00023136"/>
    </source>
</evidence>
<keyword evidence="12" id="KW-1185">Reference proteome</keyword>
<dbReference type="InterPro" id="IPR050360">
    <property type="entry name" value="MFS_Sugar_Transporters"/>
</dbReference>
<evidence type="ECO:0000256" key="8">
    <source>
        <dbReference type="RuleBase" id="RU003346"/>
    </source>
</evidence>